<dbReference type="InterPro" id="IPR008969">
    <property type="entry name" value="CarboxyPept-like_regulatory"/>
</dbReference>
<evidence type="ECO:0000313" key="6">
    <source>
        <dbReference type="EMBL" id="AUP81387.1"/>
    </source>
</evidence>
<name>A0A2K9PXX1_9FLAO</name>
<sequence length="791" mass="91623">MSLLKPTLFFLFISYSSYAQMKIVGVVKNSSNAAIEFANVVLTSPDGKIIAGSVTDATGGFVLSVKQGNYKLVISFIGYEDWIKNISVNTNKNLETITLIESKNELDEVEVVAKKRLFERKIDRLVFNVENSSSNNGDILNALKVTPGVRVLENGISIIGRDQVRVLIDGKFLELTREDLVNYLRSIPAGDIASIEVITSPPAKYQAEGNSGFINIVYKKNKSNSWKNNIFTAYTQKSYPTLYLGNTFSLKKNKLQLYANVGLNKGNSAVESTSDIYYEDFENKSRRKFKNETDFLSSRFSLDYDFSSKTSIGIIAQHYTIPQNSRDNEILNITNNNTIRERFITRANSDQKSKIASYNLHLIQKLDTLGRQFSIDVDYFDFNKDRERYFFTNQVNGSDELINNFEALNYGKQDIENYSFKIDFEYPTKFVNISLGSRISFTNITSDTKLFNIENGENILDTENSNVFNFEEDIQGVYIDFYKKINEKWQAKLGARLENTETRGELITNETVNRNSYLKLFPTAFIQYNIKENRSLNFSYNKRLNRPKYWELNPFKWFRNPNSYSEGNPFLLPAITDNFNLRYTINKNLTVSSSFSTTDQGSGQITLLNEGDINQIYTRDNYYKSDTYRAQVSYDYRKIKWWDSHFQTSVFHTDVKVRPLYRNIVNVNNGTGVYFSTNNTFSLWNNLKFDLSFWYSAPNKVFFEKREAKSLDFGINFSFLGEKLQCNINAYDILKTSNRDIIVYTKNIRQVYNDYYDNRHFVLSLRYSFGNKKVNVKSKDFGNDEEKNRVD</sequence>
<dbReference type="InterPro" id="IPR037066">
    <property type="entry name" value="Plug_dom_sf"/>
</dbReference>
<protein>
    <recommendedName>
        <fullName evidence="5">Outer membrane protein beta-barrel domain-containing protein</fullName>
    </recommendedName>
</protein>
<gene>
    <name evidence="6" type="ORF">C1H87_22780</name>
</gene>
<comment type="subcellular location">
    <subcellularLocation>
        <location evidence="1">Cell outer membrane</location>
    </subcellularLocation>
</comment>
<feature type="signal peptide" evidence="4">
    <location>
        <begin position="1"/>
        <end position="19"/>
    </location>
</feature>
<keyword evidence="7" id="KW-1185">Reference proteome</keyword>
<evidence type="ECO:0000313" key="7">
    <source>
        <dbReference type="Proteomes" id="UP000235826"/>
    </source>
</evidence>
<dbReference type="Pfam" id="PF13715">
    <property type="entry name" value="CarbopepD_reg_2"/>
    <property type="match status" value="1"/>
</dbReference>
<proteinExistence type="predicted"/>
<dbReference type="PANTHER" id="PTHR40980:SF4">
    <property type="entry name" value="TONB-DEPENDENT RECEPTOR-LIKE BETA-BARREL DOMAIN-CONTAINING PROTEIN"/>
    <property type="match status" value="1"/>
</dbReference>
<dbReference type="SUPFAM" id="SSF56935">
    <property type="entry name" value="Porins"/>
    <property type="match status" value="1"/>
</dbReference>
<evidence type="ECO:0000256" key="1">
    <source>
        <dbReference type="ARBA" id="ARBA00004442"/>
    </source>
</evidence>
<dbReference type="Proteomes" id="UP000235826">
    <property type="component" value="Chromosome"/>
</dbReference>
<evidence type="ECO:0000256" key="4">
    <source>
        <dbReference type="SAM" id="SignalP"/>
    </source>
</evidence>
<dbReference type="InterPro" id="IPR041700">
    <property type="entry name" value="OMP_b-brl_3"/>
</dbReference>
<evidence type="ECO:0000256" key="3">
    <source>
        <dbReference type="ARBA" id="ARBA00023237"/>
    </source>
</evidence>
<dbReference type="PANTHER" id="PTHR40980">
    <property type="entry name" value="PLUG DOMAIN-CONTAINING PROTEIN"/>
    <property type="match status" value="1"/>
</dbReference>
<dbReference type="GO" id="GO:0009279">
    <property type="term" value="C:cell outer membrane"/>
    <property type="evidence" value="ECO:0007669"/>
    <property type="project" value="UniProtKB-SubCell"/>
</dbReference>
<dbReference type="EMBL" id="CP025791">
    <property type="protein sequence ID" value="AUP81387.1"/>
    <property type="molecule type" value="Genomic_DNA"/>
</dbReference>
<dbReference type="AlphaFoldDB" id="A0A2K9PXX1"/>
<keyword evidence="2" id="KW-0472">Membrane</keyword>
<organism evidence="6 7">
    <name type="scientific">Flavivirga eckloniae</name>
    <dbReference type="NCBI Taxonomy" id="1803846"/>
    <lineage>
        <taxon>Bacteria</taxon>
        <taxon>Pseudomonadati</taxon>
        <taxon>Bacteroidota</taxon>
        <taxon>Flavobacteriia</taxon>
        <taxon>Flavobacteriales</taxon>
        <taxon>Flavobacteriaceae</taxon>
        <taxon>Flavivirga</taxon>
    </lineage>
</organism>
<keyword evidence="3" id="KW-0998">Cell outer membrane</keyword>
<reference evidence="6 7" key="1">
    <citation type="submission" date="2018-01" db="EMBL/GenBank/DDBJ databases">
        <title>Complete genome sequence of Flavivirga eckloniae ECD14 isolated from seaweed Ecklonia cava.</title>
        <authorList>
            <person name="Lee J.H."/>
            <person name="Baik K.S."/>
            <person name="Seong C.N."/>
        </authorList>
    </citation>
    <scope>NUCLEOTIDE SEQUENCE [LARGE SCALE GENOMIC DNA]</scope>
    <source>
        <strain evidence="6 7">ECD14</strain>
    </source>
</reference>
<dbReference type="InterPro" id="IPR036942">
    <property type="entry name" value="Beta-barrel_TonB_sf"/>
</dbReference>
<dbReference type="Gene3D" id="2.60.40.1120">
    <property type="entry name" value="Carboxypeptidase-like, regulatory domain"/>
    <property type="match status" value="1"/>
</dbReference>
<dbReference type="Gene3D" id="2.170.130.10">
    <property type="entry name" value="TonB-dependent receptor, plug domain"/>
    <property type="match status" value="1"/>
</dbReference>
<evidence type="ECO:0000259" key="5">
    <source>
        <dbReference type="Pfam" id="PF14905"/>
    </source>
</evidence>
<dbReference type="Gene3D" id="2.40.170.20">
    <property type="entry name" value="TonB-dependent receptor, beta-barrel domain"/>
    <property type="match status" value="1"/>
</dbReference>
<keyword evidence="4" id="KW-0732">Signal</keyword>
<feature type="domain" description="Outer membrane protein beta-barrel" evidence="5">
    <location>
        <begin position="364"/>
        <end position="767"/>
    </location>
</feature>
<feature type="chain" id="PRO_5014869104" description="Outer membrane protein beta-barrel domain-containing protein" evidence="4">
    <location>
        <begin position="20"/>
        <end position="791"/>
    </location>
</feature>
<evidence type="ECO:0000256" key="2">
    <source>
        <dbReference type="ARBA" id="ARBA00023136"/>
    </source>
</evidence>
<dbReference type="Pfam" id="PF14905">
    <property type="entry name" value="OMP_b-brl_3"/>
    <property type="match status" value="1"/>
</dbReference>
<dbReference type="SUPFAM" id="SSF49464">
    <property type="entry name" value="Carboxypeptidase regulatory domain-like"/>
    <property type="match status" value="1"/>
</dbReference>
<accession>A0A2K9PXX1</accession>
<dbReference type="KEGG" id="fek:C1H87_22780"/>